<dbReference type="Gene3D" id="3.10.450.50">
    <property type="match status" value="1"/>
</dbReference>
<organism evidence="2 3">
    <name type="scientific">Seongchinamella unica</name>
    <dbReference type="NCBI Taxonomy" id="2547392"/>
    <lineage>
        <taxon>Bacteria</taxon>
        <taxon>Pseudomonadati</taxon>
        <taxon>Pseudomonadota</taxon>
        <taxon>Gammaproteobacteria</taxon>
        <taxon>Cellvibrionales</taxon>
        <taxon>Halieaceae</taxon>
        <taxon>Seongchinamella</taxon>
    </lineage>
</organism>
<accession>A0A4R5LV86</accession>
<dbReference type="InterPro" id="IPR032710">
    <property type="entry name" value="NTF2-like_dom_sf"/>
</dbReference>
<reference evidence="2 3" key="1">
    <citation type="submission" date="2019-03" db="EMBL/GenBank/DDBJ databases">
        <title>Seongchinamella monodicae gen. nov., sp. nov., a novel member of the Gammaproteobacteria isolated from a tidal mudflat of beach.</title>
        <authorList>
            <person name="Yang H.G."/>
            <person name="Kang J.W."/>
            <person name="Lee S.D."/>
        </authorList>
    </citation>
    <scope>NUCLEOTIDE SEQUENCE [LARGE SCALE GENOMIC DNA]</scope>
    <source>
        <strain evidence="2 3">GH4-78</strain>
    </source>
</reference>
<proteinExistence type="predicted"/>
<dbReference type="EMBL" id="SMSE01000001">
    <property type="protein sequence ID" value="TDG15349.1"/>
    <property type="molecule type" value="Genomic_DNA"/>
</dbReference>
<dbReference type="RefSeq" id="WP_133209663.1">
    <property type="nucleotide sequence ID" value="NZ_SMSE01000001.1"/>
</dbReference>
<dbReference type="AlphaFoldDB" id="A0A4R5LV86"/>
<evidence type="ECO:0000313" key="3">
    <source>
        <dbReference type="Proteomes" id="UP000295554"/>
    </source>
</evidence>
<dbReference type="Proteomes" id="UP000295554">
    <property type="component" value="Unassembled WGS sequence"/>
</dbReference>
<dbReference type="InterPro" id="IPR037401">
    <property type="entry name" value="SnoaL-like"/>
</dbReference>
<evidence type="ECO:0000313" key="2">
    <source>
        <dbReference type="EMBL" id="TDG15349.1"/>
    </source>
</evidence>
<dbReference type="CDD" id="cd00531">
    <property type="entry name" value="NTF2_like"/>
    <property type="match status" value="1"/>
</dbReference>
<gene>
    <name evidence="2" type="ORF">E2F43_03700</name>
</gene>
<keyword evidence="3" id="KW-1185">Reference proteome</keyword>
<dbReference type="Pfam" id="PF13577">
    <property type="entry name" value="SnoaL_4"/>
    <property type="match status" value="1"/>
</dbReference>
<sequence length="191" mass="21427">MAMDALEQLAAKQEISEVIARYARAIDRLDEALLRSVFHPGSRHRHFYEGPSSDPDAPSSPGQPGDFVAFAFDELGVSSRTHHQMGIPLIELEGDDRAYAETYFTAFHRLRAASDPLAGPGAFDTEMDYFVGGRYIDSFALRDGCWKITARTGMTDWTRMEAPVSQGFFGIDAETLGRRSPDDFIYRHRDQ</sequence>
<dbReference type="OrthoDB" id="581683at2"/>
<comment type="caution">
    <text evidence="2">The sequence shown here is derived from an EMBL/GenBank/DDBJ whole genome shotgun (WGS) entry which is preliminary data.</text>
</comment>
<feature type="domain" description="SnoaL-like" evidence="1">
    <location>
        <begin position="8"/>
        <end position="152"/>
    </location>
</feature>
<evidence type="ECO:0000259" key="1">
    <source>
        <dbReference type="Pfam" id="PF13577"/>
    </source>
</evidence>
<dbReference type="SUPFAM" id="SSF54427">
    <property type="entry name" value="NTF2-like"/>
    <property type="match status" value="1"/>
</dbReference>
<name>A0A4R5LV86_9GAMM</name>
<protein>
    <submittedName>
        <fullName evidence="2">Nuclear transport factor 2 family protein</fullName>
    </submittedName>
</protein>